<keyword evidence="2" id="KW-1185">Reference proteome</keyword>
<gene>
    <name evidence="1" type="ORF">AKJ09_04062</name>
</gene>
<proteinExistence type="predicted"/>
<dbReference type="InterPro" id="IPR013320">
    <property type="entry name" value="ConA-like_dom_sf"/>
</dbReference>
<organism evidence="1 2">
    <name type="scientific">Labilithrix luteola</name>
    <dbReference type="NCBI Taxonomy" id="1391654"/>
    <lineage>
        <taxon>Bacteria</taxon>
        <taxon>Pseudomonadati</taxon>
        <taxon>Myxococcota</taxon>
        <taxon>Polyangia</taxon>
        <taxon>Polyangiales</taxon>
        <taxon>Labilitrichaceae</taxon>
        <taxon>Labilithrix</taxon>
    </lineage>
</organism>
<evidence type="ECO:0000313" key="1">
    <source>
        <dbReference type="EMBL" id="AKU97398.1"/>
    </source>
</evidence>
<evidence type="ECO:0000313" key="2">
    <source>
        <dbReference type="Proteomes" id="UP000064967"/>
    </source>
</evidence>
<dbReference type="Gene3D" id="2.60.120.200">
    <property type="match status" value="1"/>
</dbReference>
<dbReference type="KEGG" id="llu:AKJ09_04062"/>
<dbReference type="SUPFAM" id="SSF49899">
    <property type="entry name" value="Concanavalin A-like lectins/glucanases"/>
    <property type="match status" value="1"/>
</dbReference>
<sequence length="372" mass="39214">MGDPNRCGLDAPTCKTIACNESERTCSIASEIDGVYCQATEACSVFATCQKGACVAEPKTCSFTEAPTCQVAKCNPTTGACDSFDPAPDGTPCDADPCTVNATCKGGKCQGGGPRNCRDWSDECNVGKCDAAHAGCYRAPANTGNACAKADACNKGVCDDKGSCVLTAKNEGGVCNDGNSCTTNDLCTSGKCQGSGSGVLLADSFASNANGWTMDAPWAISSPHAASLWCQAFDDHTGFGDSGLASTSLWGDDGTQPRDFAWLTSPAVDASASSTLNLSFYQLFEWLTPPWQQAVMEVWNGTAWVRVWENQDSTFKCVDMITYEQVWKHVTIDLTAYRNSMLRVRFGLAVKVAAAKAGWSIDDLSITSTSCP</sequence>
<dbReference type="STRING" id="1391654.AKJ09_04062"/>
<dbReference type="Proteomes" id="UP000064967">
    <property type="component" value="Chromosome"/>
</dbReference>
<name>A0A0K1PV33_9BACT</name>
<dbReference type="EMBL" id="CP012333">
    <property type="protein sequence ID" value="AKU97398.1"/>
    <property type="molecule type" value="Genomic_DNA"/>
</dbReference>
<reference evidence="1 2" key="1">
    <citation type="submission" date="2015-08" db="EMBL/GenBank/DDBJ databases">
        <authorList>
            <person name="Babu N.S."/>
            <person name="Beckwith C.J."/>
            <person name="Beseler K.G."/>
            <person name="Brison A."/>
            <person name="Carone J.V."/>
            <person name="Caskin T.P."/>
            <person name="Diamond M."/>
            <person name="Durham M.E."/>
            <person name="Foxe J.M."/>
            <person name="Go M."/>
            <person name="Henderson B.A."/>
            <person name="Jones I.B."/>
            <person name="McGettigan J.A."/>
            <person name="Micheletti S.J."/>
            <person name="Nasrallah M.E."/>
            <person name="Ortiz D."/>
            <person name="Piller C.R."/>
            <person name="Privatt S.R."/>
            <person name="Schneider S.L."/>
            <person name="Sharp S."/>
            <person name="Smith T.C."/>
            <person name="Stanton J.D."/>
            <person name="Ullery H.E."/>
            <person name="Wilson R.J."/>
            <person name="Serrano M.G."/>
            <person name="Buck G."/>
            <person name="Lee V."/>
            <person name="Wang Y."/>
            <person name="Carvalho R."/>
            <person name="Voegtly L."/>
            <person name="Shi R."/>
            <person name="Duckworth R."/>
            <person name="Johnson A."/>
            <person name="Loviza R."/>
            <person name="Walstead R."/>
            <person name="Shah Z."/>
            <person name="Kiflezghi M."/>
            <person name="Wade K."/>
            <person name="Ball S.L."/>
            <person name="Bradley K.W."/>
            <person name="Asai D.J."/>
            <person name="Bowman C.A."/>
            <person name="Russell D.A."/>
            <person name="Pope W.H."/>
            <person name="Jacobs-Sera D."/>
            <person name="Hendrix R.W."/>
            <person name="Hatfull G.F."/>
        </authorList>
    </citation>
    <scope>NUCLEOTIDE SEQUENCE [LARGE SCALE GENOMIC DNA]</scope>
    <source>
        <strain evidence="1 2">DSM 27648</strain>
    </source>
</reference>
<protein>
    <submittedName>
        <fullName evidence="1">Mobile element protein</fullName>
    </submittedName>
</protein>
<dbReference type="AlphaFoldDB" id="A0A0K1PV33"/>
<accession>A0A0K1PV33</accession>